<dbReference type="OrthoDB" id="5428259at2759"/>
<organism evidence="2 3">
    <name type="scientific">Phialocephala subalpina</name>
    <dbReference type="NCBI Taxonomy" id="576137"/>
    <lineage>
        <taxon>Eukaryota</taxon>
        <taxon>Fungi</taxon>
        <taxon>Dikarya</taxon>
        <taxon>Ascomycota</taxon>
        <taxon>Pezizomycotina</taxon>
        <taxon>Leotiomycetes</taxon>
        <taxon>Helotiales</taxon>
        <taxon>Mollisiaceae</taxon>
        <taxon>Phialocephala</taxon>
        <taxon>Phialocephala fortinii species complex</taxon>
    </lineage>
</organism>
<feature type="region of interest" description="Disordered" evidence="1">
    <location>
        <begin position="279"/>
        <end position="354"/>
    </location>
</feature>
<keyword evidence="3" id="KW-1185">Reference proteome</keyword>
<reference evidence="2 3" key="1">
    <citation type="submission" date="2016-03" db="EMBL/GenBank/DDBJ databases">
        <authorList>
            <person name="Ploux O."/>
        </authorList>
    </citation>
    <scope>NUCLEOTIDE SEQUENCE [LARGE SCALE GENOMIC DNA]</scope>
    <source>
        <strain evidence="2 3">UAMH 11012</strain>
    </source>
</reference>
<gene>
    <name evidence="2" type="ORF">PAC_00923</name>
</gene>
<dbReference type="AlphaFoldDB" id="A0A1L7WE89"/>
<evidence type="ECO:0000313" key="3">
    <source>
        <dbReference type="Proteomes" id="UP000184330"/>
    </source>
</evidence>
<feature type="region of interest" description="Disordered" evidence="1">
    <location>
        <begin position="552"/>
        <end position="577"/>
    </location>
</feature>
<feature type="region of interest" description="Disordered" evidence="1">
    <location>
        <begin position="89"/>
        <end position="119"/>
    </location>
</feature>
<proteinExistence type="predicted"/>
<dbReference type="Proteomes" id="UP000184330">
    <property type="component" value="Unassembled WGS sequence"/>
</dbReference>
<name>A0A1L7WE89_9HELO</name>
<dbReference type="EMBL" id="FJOG01000001">
    <property type="protein sequence ID" value="CZR51048.1"/>
    <property type="molecule type" value="Genomic_DNA"/>
</dbReference>
<feature type="compositionally biased region" description="Polar residues" evidence="1">
    <location>
        <begin position="99"/>
        <end position="113"/>
    </location>
</feature>
<sequence>MPAGISIMPKPKVEYNIDLQCSLCPKNPKFSDVSHLLTHISSKGHLAHRFKLQIRAQGEPKAKEILDNFDFWYRTSNLDSLLSDRLAQKDQKKAKKSRASNVSTASNNPNASIKQERELAPAPSLVPEAPMFRAPVPPMQLWPASPAVNRTPSAVADDWQSSIYSTPTARRRVPNFAQAETPAGDSVDPNLATPWKPDPEDEENEDNKKSTGKLTDSAKLKGVLWPGMDLFDSATPDMKRMRNQKKDNNVLESMIATSLAVEPAEISYHPNGEFRASRDIFGPLSTENSPKSASPKKRRTSRKAAGSALNDLSVNAPRLRAPRRRKAAAGQSPRKSGLSSTQAGPPIFLQPTPTLNPLALENRRFHPSAEEDEEFRMTVGGLGLQQDDRKKRAFTIFQDAPQVSPGRTETPLEDHGYALNYGWQFSGTDFPRFDFPNHGLPSYSGPSMTSVFQPSPTPASKPAQYGFGKENGQFDMLSMHHHHHQARRTLSASHVYPSQIFYDASYNPLYNHGYARSVAYSSQYTFNENRSPTAFNLFGPPAEFKPSNPLTQAVQSQGPMIGAGSNGDENSDIKMGM</sequence>
<evidence type="ECO:0000256" key="1">
    <source>
        <dbReference type="SAM" id="MobiDB-lite"/>
    </source>
</evidence>
<feature type="region of interest" description="Disordered" evidence="1">
    <location>
        <begin position="179"/>
        <end position="215"/>
    </location>
</feature>
<protein>
    <submittedName>
        <fullName evidence="2">Uncharacterized protein</fullName>
    </submittedName>
</protein>
<dbReference type="STRING" id="576137.A0A1L7WE89"/>
<accession>A0A1L7WE89</accession>
<evidence type="ECO:0000313" key="2">
    <source>
        <dbReference type="EMBL" id="CZR51048.1"/>
    </source>
</evidence>
<feature type="compositionally biased region" description="Polar residues" evidence="1">
    <location>
        <begin position="333"/>
        <end position="343"/>
    </location>
</feature>